<protein>
    <submittedName>
        <fullName evidence="2">Uncharacterized protein</fullName>
    </submittedName>
</protein>
<dbReference type="EMBL" id="PVNG01000010">
    <property type="protein sequence ID" value="PRX63690.1"/>
    <property type="molecule type" value="Genomic_DNA"/>
</dbReference>
<evidence type="ECO:0000313" key="3">
    <source>
        <dbReference type="Proteomes" id="UP000238312"/>
    </source>
</evidence>
<dbReference type="RefSeq" id="WP_181307696.1">
    <property type="nucleotide sequence ID" value="NZ_JBFAIB010000001.1"/>
</dbReference>
<reference evidence="2 3" key="1">
    <citation type="submission" date="2018-03" db="EMBL/GenBank/DDBJ databases">
        <title>Genomic Encyclopedia of Type Strains, Phase III (KMG-III): the genomes of soil and plant-associated and newly described type strains.</title>
        <authorList>
            <person name="Whitman W."/>
        </authorList>
    </citation>
    <scope>NUCLEOTIDE SEQUENCE [LARGE SCALE GENOMIC DNA]</scope>
    <source>
        <strain evidence="2 3">CGMCC 4.7104</strain>
    </source>
</reference>
<dbReference type="Proteomes" id="UP000238312">
    <property type="component" value="Unassembled WGS sequence"/>
</dbReference>
<evidence type="ECO:0000313" key="2">
    <source>
        <dbReference type="EMBL" id="PRX63690.1"/>
    </source>
</evidence>
<evidence type="ECO:0000256" key="1">
    <source>
        <dbReference type="SAM" id="MobiDB-lite"/>
    </source>
</evidence>
<gene>
    <name evidence="2" type="ORF">B0I32_110142</name>
</gene>
<accession>A0A2T0MX84</accession>
<comment type="caution">
    <text evidence="2">The sequence shown here is derived from an EMBL/GenBank/DDBJ whole genome shotgun (WGS) entry which is preliminary data.</text>
</comment>
<keyword evidence="3" id="KW-1185">Reference proteome</keyword>
<name>A0A2T0MX84_9ACTN</name>
<feature type="region of interest" description="Disordered" evidence="1">
    <location>
        <begin position="1"/>
        <end position="27"/>
    </location>
</feature>
<dbReference type="AlphaFoldDB" id="A0A2T0MX84"/>
<feature type="compositionally biased region" description="Basic and acidic residues" evidence="1">
    <location>
        <begin position="1"/>
        <end position="22"/>
    </location>
</feature>
<sequence>MSSPDEYKPKTDGERERRRPDEPVPAGRKALEQALFESGKAIEDLIGPSGPA</sequence>
<organism evidence="2 3">
    <name type="scientific">Nonomuraea fuscirosea</name>
    <dbReference type="NCBI Taxonomy" id="1291556"/>
    <lineage>
        <taxon>Bacteria</taxon>
        <taxon>Bacillati</taxon>
        <taxon>Actinomycetota</taxon>
        <taxon>Actinomycetes</taxon>
        <taxon>Streptosporangiales</taxon>
        <taxon>Streptosporangiaceae</taxon>
        <taxon>Nonomuraea</taxon>
    </lineage>
</organism>
<proteinExistence type="predicted"/>